<evidence type="ECO:0000313" key="2">
    <source>
        <dbReference type="EMBL" id="GGE17063.1"/>
    </source>
</evidence>
<dbReference type="PANTHER" id="PTHR42839">
    <property type="entry name" value="ISOCHORISMATE SYNTHASE ENTC"/>
    <property type="match status" value="1"/>
</dbReference>
<reference evidence="2 3" key="1">
    <citation type="journal article" date="2014" name="Int. J. Syst. Evol. Microbiol.">
        <title>Complete genome sequence of Corynebacterium casei LMG S-19264T (=DSM 44701T), isolated from a smear-ripened cheese.</title>
        <authorList>
            <consortium name="US DOE Joint Genome Institute (JGI-PGF)"/>
            <person name="Walter F."/>
            <person name="Albersmeier A."/>
            <person name="Kalinowski J."/>
            <person name="Ruckert C."/>
        </authorList>
    </citation>
    <scope>NUCLEOTIDE SEQUENCE [LARGE SCALE GENOMIC DNA]</scope>
    <source>
        <strain evidence="2 3">CGMCC 1.12925</strain>
    </source>
</reference>
<dbReference type="InterPro" id="IPR005801">
    <property type="entry name" value="ADC_synthase"/>
</dbReference>
<dbReference type="InterPro" id="IPR015890">
    <property type="entry name" value="Chorismate_C"/>
</dbReference>
<accession>A0A917EAT0</accession>
<dbReference type="Proteomes" id="UP000599688">
    <property type="component" value="Unassembled WGS sequence"/>
</dbReference>
<organism evidence="2 3">
    <name type="scientific">Psychroflexus salis</name>
    <dbReference type="NCBI Taxonomy" id="1526574"/>
    <lineage>
        <taxon>Bacteria</taxon>
        <taxon>Pseudomonadati</taxon>
        <taxon>Bacteroidota</taxon>
        <taxon>Flavobacteriia</taxon>
        <taxon>Flavobacteriales</taxon>
        <taxon>Flavobacteriaceae</taxon>
        <taxon>Psychroflexus</taxon>
    </lineage>
</organism>
<proteinExistence type="predicted"/>
<keyword evidence="3" id="KW-1185">Reference proteome</keyword>
<name>A0A917EAT0_9FLAO</name>
<comment type="caution">
    <text evidence="2">The sequence shown here is derived from an EMBL/GenBank/DDBJ whole genome shotgun (WGS) entry which is preliminary data.</text>
</comment>
<protein>
    <recommendedName>
        <fullName evidence="1">Chorismate-utilising enzyme C-terminal domain-containing protein</fullName>
    </recommendedName>
</protein>
<dbReference type="AlphaFoldDB" id="A0A917EAT0"/>
<feature type="domain" description="Chorismate-utilising enzyme C-terminal" evidence="1">
    <location>
        <begin position="99"/>
        <end position="296"/>
    </location>
</feature>
<evidence type="ECO:0000259" key="1">
    <source>
        <dbReference type="Pfam" id="PF00425"/>
    </source>
</evidence>
<dbReference type="EMBL" id="BMGL01000010">
    <property type="protein sequence ID" value="GGE17063.1"/>
    <property type="molecule type" value="Genomic_DNA"/>
</dbReference>
<evidence type="ECO:0000313" key="3">
    <source>
        <dbReference type="Proteomes" id="UP000599688"/>
    </source>
</evidence>
<dbReference type="Gene3D" id="3.60.120.10">
    <property type="entry name" value="Anthranilate synthase"/>
    <property type="match status" value="1"/>
</dbReference>
<dbReference type="PANTHER" id="PTHR42839:SF2">
    <property type="entry name" value="ISOCHORISMATE SYNTHASE ENTC"/>
    <property type="match status" value="1"/>
</dbReference>
<dbReference type="Pfam" id="PF00425">
    <property type="entry name" value="Chorismate_bind"/>
    <property type="match status" value="2"/>
</dbReference>
<dbReference type="SUPFAM" id="SSF56322">
    <property type="entry name" value="ADC synthase"/>
    <property type="match status" value="1"/>
</dbReference>
<dbReference type="RefSeq" id="WP_188406509.1">
    <property type="nucleotide sequence ID" value="NZ_BMGL01000010.1"/>
</dbReference>
<feature type="domain" description="Chorismate-utilising enzyme C-terminal" evidence="1">
    <location>
        <begin position="319"/>
        <end position="362"/>
    </location>
</feature>
<sequence>MKNLFKKASSQLQNKLPFVLYRQPKSGILQSFFMPDSKAESTKFSSSGFCFFPFDNTQQNYFFDLEKAVYEETEIIKNELVEEFNKSNTSIEENEDEKRIYIQLLSESIYLLKQGEYQKIVLSRPIQLSLKNQNPFETFQKLLYVYQDAMVYIWFHPNEGIWLGATPETLVHYSQSNLKTMALAGTRLYEAHKQPNWSNKEKEEQAFVSTYIQQKLKKYTTHSNLSETYNKQAGNLVHLNTDISARIQQKDLQQVILDLHPTPAVCGLPTEKAKNYILENEQYKREFYAGFLGEINLPKEKNRSRSNRNQETLAIKHRRAETNLYVNLRCMKIKDRKAQLFVGGGVTASSNATDEWKETGDKSQTLLKVL</sequence>
<gene>
    <name evidence="2" type="primary">menF</name>
    <name evidence="2" type="ORF">GCM10010831_17930</name>
</gene>